<protein>
    <submittedName>
        <fullName evidence="1">Uncharacterized protein</fullName>
    </submittedName>
</protein>
<sequence>MRHGAGCTGSILITDLRATCDMVLAAQGASSSQTSGPHATWCWLHREHPHHRPQSHMRHGADCTGSILITDLRATCDMVLAAQGASSSQTQSHMRHGADCTGSILITDLRATCDM</sequence>
<evidence type="ECO:0000313" key="1">
    <source>
        <dbReference type="EMBL" id="KAK2104894.1"/>
    </source>
</evidence>
<dbReference type="EMBL" id="JASSZA010000008">
    <property type="protein sequence ID" value="KAK2104894.1"/>
    <property type="molecule type" value="Genomic_DNA"/>
</dbReference>
<proteinExistence type="predicted"/>
<reference evidence="1 2" key="1">
    <citation type="submission" date="2023-05" db="EMBL/GenBank/DDBJ databases">
        <title>B98-5 Cell Line De Novo Hybrid Assembly: An Optical Mapping Approach.</title>
        <authorList>
            <person name="Kananen K."/>
            <person name="Auerbach J.A."/>
            <person name="Kautto E."/>
            <person name="Blachly J.S."/>
        </authorList>
    </citation>
    <scope>NUCLEOTIDE SEQUENCE [LARGE SCALE GENOMIC DNA]</scope>
    <source>
        <strain evidence="1">B95-8</strain>
        <tissue evidence="1">Cell line</tissue>
    </source>
</reference>
<evidence type="ECO:0000313" key="2">
    <source>
        <dbReference type="Proteomes" id="UP001266305"/>
    </source>
</evidence>
<keyword evidence="2" id="KW-1185">Reference proteome</keyword>
<feature type="non-terminal residue" evidence="1">
    <location>
        <position position="115"/>
    </location>
</feature>
<organism evidence="1 2">
    <name type="scientific">Saguinus oedipus</name>
    <name type="common">Cotton-top tamarin</name>
    <name type="synonym">Oedipomidas oedipus</name>
    <dbReference type="NCBI Taxonomy" id="9490"/>
    <lineage>
        <taxon>Eukaryota</taxon>
        <taxon>Metazoa</taxon>
        <taxon>Chordata</taxon>
        <taxon>Craniata</taxon>
        <taxon>Vertebrata</taxon>
        <taxon>Euteleostomi</taxon>
        <taxon>Mammalia</taxon>
        <taxon>Eutheria</taxon>
        <taxon>Euarchontoglires</taxon>
        <taxon>Primates</taxon>
        <taxon>Haplorrhini</taxon>
        <taxon>Platyrrhini</taxon>
        <taxon>Cebidae</taxon>
        <taxon>Callitrichinae</taxon>
        <taxon>Saguinus</taxon>
    </lineage>
</organism>
<accession>A0ABQ9V698</accession>
<name>A0ABQ9V698_SAGOE</name>
<gene>
    <name evidence="1" type="ORF">P7K49_018750</name>
</gene>
<comment type="caution">
    <text evidence="1">The sequence shown here is derived from an EMBL/GenBank/DDBJ whole genome shotgun (WGS) entry which is preliminary data.</text>
</comment>
<dbReference type="Proteomes" id="UP001266305">
    <property type="component" value="Unassembled WGS sequence"/>
</dbReference>